<dbReference type="OrthoDB" id="310533at2759"/>
<organism evidence="1 2">
    <name type="scientific">Paramecium sonneborni</name>
    <dbReference type="NCBI Taxonomy" id="65129"/>
    <lineage>
        <taxon>Eukaryota</taxon>
        <taxon>Sar</taxon>
        <taxon>Alveolata</taxon>
        <taxon>Ciliophora</taxon>
        <taxon>Intramacronucleata</taxon>
        <taxon>Oligohymenophorea</taxon>
        <taxon>Peniculida</taxon>
        <taxon>Parameciidae</taxon>
        <taxon>Paramecium</taxon>
    </lineage>
</organism>
<keyword evidence="2" id="KW-1185">Reference proteome</keyword>
<name>A0A8S1QZF0_9CILI</name>
<protein>
    <recommendedName>
        <fullName evidence="3">Ubiquitin-like domain-containing protein</fullName>
    </recommendedName>
</protein>
<evidence type="ECO:0000313" key="1">
    <source>
        <dbReference type="EMBL" id="CAD8121146.1"/>
    </source>
</evidence>
<reference evidence="1" key="1">
    <citation type="submission" date="2021-01" db="EMBL/GenBank/DDBJ databases">
        <authorList>
            <consortium name="Genoscope - CEA"/>
            <person name="William W."/>
        </authorList>
    </citation>
    <scope>NUCLEOTIDE SEQUENCE</scope>
</reference>
<comment type="caution">
    <text evidence="1">The sequence shown here is derived from an EMBL/GenBank/DDBJ whole genome shotgun (WGS) entry which is preliminary data.</text>
</comment>
<evidence type="ECO:0000313" key="2">
    <source>
        <dbReference type="Proteomes" id="UP000692954"/>
    </source>
</evidence>
<dbReference type="Proteomes" id="UP000692954">
    <property type="component" value="Unassembled WGS sequence"/>
</dbReference>
<sequence>MKKIEVLINQNKFKIEYEPKSQSSTINDVIQHVNQLKGFPNKAKIDITIDNSKRDRNFFIKDIQNPFIYINFSDEIENFTIQHLSKDDKHKIILDKADACWQLSELEKQIANSLNCSLYSIKIMKKNQFFDRNLLLCQIFIYQQEIFYLVLVKFYIQYKDQQFLFQMDAFSHFDQIKQKVRQKFGIDEEIELYYKNTILQDQYTYFSQKIPQCAELELNIKSKQKLQIWYNDTIYNYIVSVSITIKELLEQLQQIYSIHENQKLQIKFNNKILNNNIKIENLDFSSISFESQDIELILEDKIQEKSMQIKFVDKVKQSNFFLYNVSNLDLVSSIQRLSPFIEKKYEFFINDKKLQFSDDLIFNQIQFNNNNNQIQYQLMQNQQINVNFIDEENEITTISVNPQEIIDDEMKKRKYIENVRIKAYKQGQLLDLNGTYESENIRDGDTIRYYQSEILIQIMIRIKNQDAPQIILISINYASTVKDLIQKISSIYKINCNCKILYNEQTLNNNDRLNEFPKDAIFRISKEITLKFQLILENNIEQQETQFYETDKISIIKNNFMDLFCDEVSIVDENNKNLDDCEEISKYQTKVLKISKKNVDIKYKFQNTQPTYEFKDDKRLTVKQMLEKIANRKSRCFIDLNCQDENTQLKDLKLDLNTIIIIECSKRAQLIEQNNNTNKIELTFYPEEIIDNVIKFHIKEKIQLLFNNQVVNIQNSFRNEKIESDDILYYSKIMTIQFIKYDTKQFLHSEICNQNAKISEIIKSKNFQNSRVYYQNKEINQDRTLIEEGVIDNSTLEIEETQKNLKLHIDGNVSQISVKSDMDIKTLKQQQKLINEYYQLFEINNQNQALLDNVLLKTLINRNNEIELIYKQNKNFLKITLYDAQDDKKYTEYVLLNSQVQTFIQEFQNKYNMNNIIIFLQGEEVNNELFFSQIPLDQNDEFEIVK</sequence>
<evidence type="ECO:0008006" key="3">
    <source>
        <dbReference type="Google" id="ProtNLM"/>
    </source>
</evidence>
<accession>A0A8S1QZF0</accession>
<proteinExistence type="predicted"/>
<dbReference type="EMBL" id="CAJJDN010000130">
    <property type="protein sequence ID" value="CAD8121146.1"/>
    <property type="molecule type" value="Genomic_DNA"/>
</dbReference>
<gene>
    <name evidence="1" type="ORF">PSON_ATCC_30995.1.T1300074</name>
</gene>
<dbReference type="AlphaFoldDB" id="A0A8S1QZF0"/>